<feature type="region of interest" description="Disordered" evidence="1">
    <location>
        <begin position="44"/>
        <end position="74"/>
    </location>
</feature>
<accession>A0A6A7RTQ1</accession>
<dbReference type="Proteomes" id="UP000342300">
    <property type="component" value="Unassembled WGS sequence"/>
</dbReference>
<name>A0A6A7RTQ1_9PROT</name>
<dbReference type="EMBL" id="PDHS01000204">
    <property type="protein sequence ID" value="MQM30699.1"/>
    <property type="molecule type" value="Genomic_DNA"/>
</dbReference>
<reference evidence="2 3" key="1">
    <citation type="submission" date="2017-09" db="EMBL/GenBank/DDBJ databases">
        <title>Metagenomic Analysis Reveals Denitrifying Candidatus Accumulibacter and Flanking Population as a Source of N2O.</title>
        <authorList>
            <person name="Gao H."/>
            <person name="Mao Y."/>
            <person name="Zhao X."/>
            <person name="Liu W.-T."/>
            <person name="Zhang T."/>
            <person name="Wells G."/>
        </authorList>
    </citation>
    <scope>NUCLEOTIDE SEQUENCE [LARGE SCALE GENOMIC DNA]</scope>
    <source>
        <strain evidence="2">CANDO_2_IC</strain>
    </source>
</reference>
<feature type="compositionally biased region" description="Basic and acidic residues" evidence="1">
    <location>
        <begin position="54"/>
        <end position="65"/>
    </location>
</feature>
<proteinExistence type="predicted"/>
<evidence type="ECO:0000313" key="3">
    <source>
        <dbReference type="Proteomes" id="UP000342300"/>
    </source>
</evidence>
<organism evidence="2 3">
    <name type="scientific">Candidatus Accumulibacter phosphatis</name>
    <dbReference type="NCBI Taxonomy" id="327160"/>
    <lineage>
        <taxon>Bacteria</taxon>
        <taxon>Pseudomonadati</taxon>
        <taxon>Pseudomonadota</taxon>
        <taxon>Betaproteobacteria</taxon>
        <taxon>Candidatus Accumulibacter</taxon>
    </lineage>
</organism>
<evidence type="ECO:0000313" key="2">
    <source>
        <dbReference type="EMBL" id="MQM30699.1"/>
    </source>
</evidence>
<comment type="caution">
    <text evidence="2">The sequence shown here is derived from an EMBL/GenBank/DDBJ whole genome shotgun (WGS) entry which is preliminary data.</text>
</comment>
<gene>
    <name evidence="2" type="ORF">CRU78_09260</name>
</gene>
<sequence>MAKRMEHNRPGAQRLPIGRAARLPAPAALALDDVWLIPGRRCRAPAAGRSADAGNERPPKTDSRRLVTSAGPPS</sequence>
<dbReference type="AlphaFoldDB" id="A0A6A7RTQ1"/>
<protein>
    <submittedName>
        <fullName evidence="2">Uncharacterized protein</fullName>
    </submittedName>
</protein>
<evidence type="ECO:0000256" key="1">
    <source>
        <dbReference type="SAM" id="MobiDB-lite"/>
    </source>
</evidence>